<sequence length="90" mass="9988">YANNLEKLVKERTCMLEEANIRADKLLCQLLPAYVARELKEGNPVPPKTFTTSTVMFSDIVGFGDICRDATAGEIVNLLNSVFAGFDEFI</sequence>
<feature type="non-terminal residue" evidence="10">
    <location>
        <position position="90"/>
    </location>
</feature>
<dbReference type="AlphaFoldDB" id="A0AAV5V0X8"/>
<dbReference type="InterPro" id="IPR001054">
    <property type="entry name" value="A/G_cyclase"/>
</dbReference>
<protein>
    <recommendedName>
        <fullName evidence="9">Guanylate cyclase domain-containing protein</fullName>
    </recommendedName>
</protein>
<evidence type="ECO:0000256" key="8">
    <source>
        <dbReference type="ARBA" id="ARBA00023239"/>
    </source>
</evidence>
<evidence type="ECO:0000256" key="6">
    <source>
        <dbReference type="ARBA" id="ARBA00023136"/>
    </source>
</evidence>
<accession>A0AAV5V0X8</accession>
<dbReference type="PANTHER" id="PTHR11920">
    <property type="entry name" value="GUANYLYL CYCLASE"/>
    <property type="match status" value="1"/>
</dbReference>
<evidence type="ECO:0000313" key="10">
    <source>
        <dbReference type="EMBL" id="GMT12012.1"/>
    </source>
</evidence>
<evidence type="ECO:0000256" key="3">
    <source>
        <dbReference type="ARBA" id="ARBA00022692"/>
    </source>
</evidence>
<evidence type="ECO:0000256" key="1">
    <source>
        <dbReference type="ARBA" id="ARBA00001436"/>
    </source>
</evidence>
<dbReference type="Pfam" id="PF00211">
    <property type="entry name" value="Guanylate_cyc"/>
    <property type="match status" value="1"/>
</dbReference>
<feature type="domain" description="Guanylate cyclase" evidence="9">
    <location>
        <begin position="54"/>
        <end position="90"/>
    </location>
</feature>
<dbReference type="GO" id="GO:0001653">
    <property type="term" value="F:peptide receptor activity"/>
    <property type="evidence" value="ECO:0007669"/>
    <property type="project" value="TreeGrafter"/>
</dbReference>
<dbReference type="Proteomes" id="UP001432322">
    <property type="component" value="Unassembled WGS sequence"/>
</dbReference>
<dbReference type="Gene3D" id="6.10.250.780">
    <property type="match status" value="1"/>
</dbReference>
<dbReference type="PROSITE" id="PS50125">
    <property type="entry name" value="GUANYLATE_CYCLASE_2"/>
    <property type="match status" value="1"/>
</dbReference>
<dbReference type="GO" id="GO:0005886">
    <property type="term" value="C:plasma membrane"/>
    <property type="evidence" value="ECO:0007669"/>
    <property type="project" value="TreeGrafter"/>
</dbReference>
<evidence type="ECO:0000256" key="2">
    <source>
        <dbReference type="ARBA" id="ARBA00004370"/>
    </source>
</evidence>
<proteinExistence type="predicted"/>
<evidence type="ECO:0000256" key="4">
    <source>
        <dbReference type="ARBA" id="ARBA00022741"/>
    </source>
</evidence>
<organism evidence="10 11">
    <name type="scientific">Pristionchus fissidentatus</name>
    <dbReference type="NCBI Taxonomy" id="1538716"/>
    <lineage>
        <taxon>Eukaryota</taxon>
        <taxon>Metazoa</taxon>
        <taxon>Ecdysozoa</taxon>
        <taxon>Nematoda</taxon>
        <taxon>Chromadorea</taxon>
        <taxon>Rhabditida</taxon>
        <taxon>Rhabditina</taxon>
        <taxon>Diplogasteromorpha</taxon>
        <taxon>Diplogasteroidea</taxon>
        <taxon>Neodiplogasteridae</taxon>
        <taxon>Pristionchus</taxon>
    </lineage>
</organism>
<dbReference type="PANTHER" id="PTHR11920:SF498">
    <property type="entry name" value="RECEPTOR-TYPE GUANYLATE CYCLASE GCY-8"/>
    <property type="match status" value="1"/>
</dbReference>
<keyword evidence="3" id="KW-0812">Transmembrane</keyword>
<evidence type="ECO:0000313" key="11">
    <source>
        <dbReference type="Proteomes" id="UP001432322"/>
    </source>
</evidence>
<evidence type="ECO:0000256" key="7">
    <source>
        <dbReference type="ARBA" id="ARBA00023180"/>
    </source>
</evidence>
<dbReference type="GO" id="GO:0035556">
    <property type="term" value="P:intracellular signal transduction"/>
    <property type="evidence" value="ECO:0007669"/>
    <property type="project" value="InterPro"/>
</dbReference>
<keyword evidence="6" id="KW-0472">Membrane</keyword>
<keyword evidence="11" id="KW-1185">Reference proteome</keyword>
<comment type="caution">
    <text evidence="10">The sequence shown here is derived from an EMBL/GenBank/DDBJ whole genome shotgun (WGS) entry which is preliminary data.</text>
</comment>
<comment type="catalytic activity">
    <reaction evidence="1">
        <text>GTP = 3',5'-cyclic GMP + diphosphate</text>
        <dbReference type="Rhea" id="RHEA:13665"/>
        <dbReference type="ChEBI" id="CHEBI:33019"/>
        <dbReference type="ChEBI" id="CHEBI:37565"/>
        <dbReference type="ChEBI" id="CHEBI:57746"/>
        <dbReference type="EC" id="4.6.1.2"/>
    </reaction>
</comment>
<dbReference type="GO" id="GO:0000166">
    <property type="term" value="F:nucleotide binding"/>
    <property type="evidence" value="ECO:0007669"/>
    <property type="project" value="UniProtKB-KW"/>
</dbReference>
<dbReference type="InterPro" id="IPR029787">
    <property type="entry name" value="Nucleotide_cyclase"/>
</dbReference>
<keyword evidence="7" id="KW-0325">Glycoprotein</keyword>
<gene>
    <name evidence="10" type="ORF">PFISCL1PPCAC_3309</name>
</gene>
<dbReference type="Gene3D" id="3.30.70.1230">
    <property type="entry name" value="Nucleotide cyclase"/>
    <property type="match status" value="1"/>
</dbReference>
<keyword evidence="8" id="KW-0456">Lyase</keyword>
<keyword evidence="5" id="KW-1133">Transmembrane helix</keyword>
<dbReference type="GO" id="GO:0007168">
    <property type="term" value="P:receptor guanylyl cyclase signaling pathway"/>
    <property type="evidence" value="ECO:0007669"/>
    <property type="project" value="TreeGrafter"/>
</dbReference>
<dbReference type="GO" id="GO:0004016">
    <property type="term" value="F:adenylate cyclase activity"/>
    <property type="evidence" value="ECO:0007669"/>
    <property type="project" value="TreeGrafter"/>
</dbReference>
<dbReference type="EMBL" id="BTSY01000001">
    <property type="protein sequence ID" value="GMT12012.1"/>
    <property type="molecule type" value="Genomic_DNA"/>
</dbReference>
<comment type="subcellular location">
    <subcellularLocation>
        <location evidence="2">Membrane</location>
    </subcellularLocation>
</comment>
<keyword evidence="4" id="KW-0547">Nucleotide-binding</keyword>
<reference evidence="10" key="1">
    <citation type="submission" date="2023-10" db="EMBL/GenBank/DDBJ databases">
        <title>Genome assembly of Pristionchus species.</title>
        <authorList>
            <person name="Yoshida K."/>
            <person name="Sommer R.J."/>
        </authorList>
    </citation>
    <scope>NUCLEOTIDE SEQUENCE</scope>
    <source>
        <strain evidence="10">RS5133</strain>
    </source>
</reference>
<name>A0AAV5V0X8_9BILA</name>
<evidence type="ECO:0000256" key="5">
    <source>
        <dbReference type="ARBA" id="ARBA00022989"/>
    </source>
</evidence>
<feature type="non-terminal residue" evidence="10">
    <location>
        <position position="1"/>
    </location>
</feature>
<dbReference type="InterPro" id="IPR050401">
    <property type="entry name" value="Cyclic_nucleotide_synthase"/>
</dbReference>
<evidence type="ECO:0000259" key="9">
    <source>
        <dbReference type="PROSITE" id="PS50125"/>
    </source>
</evidence>
<dbReference type="GO" id="GO:0004383">
    <property type="term" value="F:guanylate cyclase activity"/>
    <property type="evidence" value="ECO:0007669"/>
    <property type="project" value="UniProtKB-EC"/>
</dbReference>
<dbReference type="SUPFAM" id="SSF55073">
    <property type="entry name" value="Nucleotide cyclase"/>
    <property type="match status" value="1"/>
</dbReference>